<sequence length="700" mass="75130">MSSSGGRGDDYEVDVVGGQGVQIGSGNVQNVVGVDPSGLPPPQTVGAGVTVHNLPAASAVFLGRDLRVLADQLGGDDVGVVVGQAGAVHGLGGIGKSELVNHYARGYLARYSLVWWITADSSENLGLGLAALTRRLHPVATLADAQAFAVGWLQANTGWLLVLDNVEDVNDIADLLGVVGANGQVLVTTRRDLGAARWAVLGLTPFRLGVLARAASVELLTRLTGRSADGAERLAVDLGDLPLALEQAAAYISQHDRMSFDDYRTLLSGQFARVAGSSGFGGKDDRAVASVWTLTMAAVTAESALAARVLDVLAWLAPDDLPEKVLFLAAEDPADVDDALALLTSYSMVSRADRMVSVHRLVQAVTRQSLEDAGAAEAVQQQVAWLLNRAIPDDPMNNVRGWPLWAALLPHIDAFTASLAEDHQVVDILRVLNHAATYRQYQGQGAAAIDQYEGVLADRRRLLGDDDTDTLATRHSLAVALREAGQLEEAIDKFESVLADERRLLGDDHTLTLITRNQLASAYLGAKRLDEVIGEYSRVLTAQRRLLGDHHLDTLITRLNLAGAYLDDGRPDEAIDEFEEVLAEQRALLGEDHPYSLTTRTQLAGAYQAAGRLDEAIDQLENVLADQRTLVGEKHPHTLITRHNLAVAHLKAGRLDEAIGELENVLADERALLGDDHPQTLITRNNLAAARQEAQRRGEN</sequence>
<name>A0ABT4AXX4_9ACTN</name>
<proteinExistence type="predicted"/>
<organism evidence="2 3">
    <name type="scientific">Paractinoplanes pyxinae</name>
    <dbReference type="NCBI Taxonomy" id="2997416"/>
    <lineage>
        <taxon>Bacteria</taxon>
        <taxon>Bacillati</taxon>
        <taxon>Actinomycetota</taxon>
        <taxon>Actinomycetes</taxon>
        <taxon>Micromonosporales</taxon>
        <taxon>Micromonosporaceae</taxon>
        <taxon>Paractinoplanes</taxon>
    </lineage>
</organism>
<dbReference type="SUPFAM" id="SSF48452">
    <property type="entry name" value="TPR-like"/>
    <property type="match status" value="2"/>
</dbReference>
<dbReference type="SMART" id="SM00028">
    <property type="entry name" value="TPR"/>
    <property type="match status" value="5"/>
</dbReference>
<reference evidence="2" key="1">
    <citation type="submission" date="2022-11" db="EMBL/GenBank/DDBJ databases">
        <authorList>
            <person name="Somphong A."/>
            <person name="Phongsopitanun W."/>
        </authorList>
    </citation>
    <scope>NUCLEOTIDE SEQUENCE</scope>
    <source>
        <strain evidence="2">Pm04-4</strain>
    </source>
</reference>
<keyword evidence="3" id="KW-1185">Reference proteome</keyword>
<accession>A0ABT4AXX4</accession>
<evidence type="ECO:0000259" key="1">
    <source>
        <dbReference type="Pfam" id="PF25000"/>
    </source>
</evidence>
<dbReference type="InterPro" id="IPR011990">
    <property type="entry name" value="TPR-like_helical_dom_sf"/>
</dbReference>
<feature type="domain" description="DUF7779" evidence="1">
    <location>
        <begin position="302"/>
        <end position="372"/>
    </location>
</feature>
<dbReference type="EMBL" id="JAPNTZ010000004">
    <property type="protein sequence ID" value="MCY1139101.1"/>
    <property type="molecule type" value="Genomic_DNA"/>
</dbReference>
<dbReference type="Gene3D" id="3.40.50.300">
    <property type="entry name" value="P-loop containing nucleotide triphosphate hydrolases"/>
    <property type="match status" value="1"/>
</dbReference>
<dbReference type="InterPro" id="IPR056681">
    <property type="entry name" value="DUF7779"/>
</dbReference>
<evidence type="ECO:0000313" key="2">
    <source>
        <dbReference type="EMBL" id="MCY1139101.1"/>
    </source>
</evidence>
<dbReference type="InterPro" id="IPR027417">
    <property type="entry name" value="P-loop_NTPase"/>
</dbReference>
<dbReference type="PANTHER" id="PTHR46082">
    <property type="entry name" value="ATP/GTP-BINDING PROTEIN-RELATED"/>
    <property type="match status" value="1"/>
</dbReference>
<gene>
    <name evidence="2" type="ORF">OWR29_13975</name>
</gene>
<dbReference type="RefSeq" id="WP_267563180.1">
    <property type="nucleotide sequence ID" value="NZ_JAPNTZ010000004.1"/>
</dbReference>
<dbReference type="Pfam" id="PF13424">
    <property type="entry name" value="TPR_12"/>
    <property type="match status" value="3"/>
</dbReference>
<comment type="caution">
    <text evidence="2">The sequence shown here is derived from an EMBL/GenBank/DDBJ whole genome shotgun (WGS) entry which is preliminary data.</text>
</comment>
<protein>
    <submittedName>
        <fullName evidence="2">Tetratricopeptide repeat protein</fullName>
    </submittedName>
</protein>
<evidence type="ECO:0000313" key="3">
    <source>
        <dbReference type="Proteomes" id="UP001151002"/>
    </source>
</evidence>
<dbReference type="InterPro" id="IPR053137">
    <property type="entry name" value="NLR-like"/>
</dbReference>
<dbReference type="Proteomes" id="UP001151002">
    <property type="component" value="Unassembled WGS sequence"/>
</dbReference>
<dbReference type="PANTHER" id="PTHR46082:SF6">
    <property type="entry name" value="AAA+ ATPASE DOMAIN-CONTAINING PROTEIN-RELATED"/>
    <property type="match status" value="1"/>
</dbReference>
<dbReference type="Pfam" id="PF25000">
    <property type="entry name" value="DUF7779"/>
    <property type="match status" value="1"/>
</dbReference>
<dbReference type="SUPFAM" id="SSF52540">
    <property type="entry name" value="P-loop containing nucleoside triphosphate hydrolases"/>
    <property type="match status" value="1"/>
</dbReference>
<dbReference type="Gene3D" id="1.25.40.10">
    <property type="entry name" value="Tetratricopeptide repeat domain"/>
    <property type="match status" value="2"/>
</dbReference>
<dbReference type="InterPro" id="IPR019734">
    <property type="entry name" value="TPR_rpt"/>
</dbReference>